<dbReference type="InterPro" id="IPR046796">
    <property type="entry name" value="Transposase_32_dom"/>
</dbReference>
<gene>
    <name evidence="3" type="ORF">H5410_004958</name>
</gene>
<dbReference type="OrthoDB" id="1306244at2759"/>
<name>A0A9J6A6B3_SOLCO</name>
<dbReference type="Proteomes" id="UP000824120">
    <property type="component" value="Chromosome 2"/>
</dbReference>
<dbReference type="Pfam" id="PF20167">
    <property type="entry name" value="Transposase_32"/>
    <property type="match status" value="1"/>
</dbReference>
<feature type="compositionally biased region" description="Acidic residues" evidence="1">
    <location>
        <begin position="233"/>
        <end position="243"/>
    </location>
</feature>
<sequence length="258" mass="29786">MGPRRSHLRARSGINHTPKTKREFPRIMRLLQELHMGFIFQGPSECNISVVREFYANWKPDAHSHFVTVRDVEVPLTPSAINQILGTTDASSNIRHALCGAQSTAKWIQHRHRGYYQLYPYAHMNREARVAAFYRGDERSKKKGPENMHGPTLTTAERNRRDDMITTRMFRLEMLRHRNGYQASSQEQLDEIAMKYPLNEYAEVLLGLELAFLEPVFDDVPTDEDKRRTMSDSEFDSDEEEGDLLALEGTNGDANMDE</sequence>
<accession>A0A9J6A6B3</accession>
<evidence type="ECO:0000313" key="4">
    <source>
        <dbReference type="Proteomes" id="UP000824120"/>
    </source>
</evidence>
<comment type="caution">
    <text evidence="3">The sequence shown here is derived from an EMBL/GenBank/DDBJ whole genome shotgun (WGS) entry which is preliminary data.</text>
</comment>
<dbReference type="EMBL" id="JACXVP010000002">
    <property type="protein sequence ID" value="KAG5619740.1"/>
    <property type="molecule type" value="Genomic_DNA"/>
</dbReference>
<feature type="domain" description="Putative plant transposon protein" evidence="2">
    <location>
        <begin position="33"/>
        <end position="130"/>
    </location>
</feature>
<protein>
    <recommendedName>
        <fullName evidence="2">Putative plant transposon protein domain-containing protein</fullName>
    </recommendedName>
</protein>
<organism evidence="3 4">
    <name type="scientific">Solanum commersonii</name>
    <name type="common">Commerson's wild potato</name>
    <name type="synonym">Commerson's nightshade</name>
    <dbReference type="NCBI Taxonomy" id="4109"/>
    <lineage>
        <taxon>Eukaryota</taxon>
        <taxon>Viridiplantae</taxon>
        <taxon>Streptophyta</taxon>
        <taxon>Embryophyta</taxon>
        <taxon>Tracheophyta</taxon>
        <taxon>Spermatophyta</taxon>
        <taxon>Magnoliopsida</taxon>
        <taxon>eudicotyledons</taxon>
        <taxon>Gunneridae</taxon>
        <taxon>Pentapetalae</taxon>
        <taxon>asterids</taxon>
        <taxon>lamiids</taxon>
        <taxon>Solanales</taxon>
        <taxon>Solanaceae</taxon>
        <taxon>Solanoideae</taxon>
        <taxon>Solaneae</taxon>
        <taxon>Solanum</taxon>
    </lineage>
</organism>
<proteinExistence type="predicted"/>
<reference evidence="3 4" key="1">
    <citation type="submission" date="2020-09" db="EMBL/GenBank/DDBJ databases">
        <title>De no assembly of potato wild relative species, Solanum commersonii.</title>
        <authorList>
            <person name="Cho K."/>
        </authorList>
    </citation>
    <scope>NUCLEOTIDE SEQUENCE [LARGE SCALE GENOMIC DNA]</scope>
    <source>
        <strain evidence="3">LZ3.2</strain>
        <tissue evidence="3">Leaf</tissue>
    </source>
</reference>
<evidence type="ECO:0000256" key="1">
    <source>
        <dbReference type="SAM" id="MobiDB-lite"/>
    </source>
</evidence>
<dbReference type="AlphaFoldDB" id="A0A9J6A6B3"/>
<evidence type="ECO:0000259" key="2">
    <source>
        <dbReference type="Pfam" id="PF20167"/>
    </source>
</evidence>
<evidence type="ECO:0000313" key="3">
    <source>
        <dbReference type="EMBL" id="KAG5619740.1"/>
    </source>
</evidence>
<feature type="region of interest" description="Disordered" evidence="1">
    <location>
        <begin position="219"/>
        <end position="258"/>
    </location>
</feature>
<keyword evidence="4" id="KW-1185">Reference proteome</keyword>